<proteinExistence type="predicted"/>
<dbReference type="Pfam" id="PF01423">
    <property type="entry name" value="LSM"/>
    <property type="match status" value="1"/>
</dbReference>
<dbReference type="InterPro" id="IPR050914">
    <property type="entry name" value="snRNP_SmB/NAA38-like"/>
</dbReference>
<keyword evidence="3" id="KW-1185">Reference proteome</keyword>
<dbReference type="CDD" id="cd06168">
    <property type="entry name" value="LSMD1"/>
    <property type="match status" value="1"/>
</dbReference>
<evidence type="ECO:0000313" key="3">
    <source>
        <dbReference type="Proteomes" id="UP000241769"/>
    </source>
</evidence>
<dbReference type="Proteomes" id="UP000241769">
    <property type="component" value="Unassembled WGS sequence"/>
</dbReference>
<dbReference type="SMART" id="SM00651">
    <property type="entry name" value="Sm"/>
    <property type="match status" value="1"/>
</dbReference>
<dbReference type="SUPFAM" id="SSF50182">
    <property type="entry name" value="Sm-like ribonucleoproteins"/>
    <property type="match status" value="1"/>
</dbReference>
<dbReference type="PANTHER" id="PTHR10701:SF5">
    <property type="entry name" value="N-ALPHA-ACETYLTRANSFERASE 38, NATC AUXILIARY SUBUNIT"/>
    <property type="match status" value="1"/>
</dbReference>
<evidence type="ECO:0000259" key="1">
    <source>
        <dbReference type="SMART" id="SM00651"/>
    </source>
</evidence>
<dbReference type="InterPro" id="IPR034110">
    <property type="entry name" value="LSMD1_Sm"/>
</dbReference>
<dbReference type="EMBL" id="MDYQ01000021">
    <property type="protein sequence ID" value="PRP87359.1"/>
    <property type="molecule type" value="Genomic_DNA"/>
</dbReference>
<dbReference type="GO" id="GO:0031417">
    <property type="term" value="C:NatC complex"/>
    <property type="evidence" value="ECO:0007669"/>
    <property type="project" value="InterPro"/>
</dbReference>
<dbReference type="InterPro" id="IPR010920">
    <property type="entry name" value="LSM_dom_sf"/>
</dbReference>
<accession>A0A2P6NTR5</accession>
<dbReference type="AlphaFoldDB" id="A0A2P6NTR5"/>
<comment type="caution">
    <text evidence="2">The sequence shown here is derived from an EMBL/GenBank/DDBJ whole genome shotgun (WGS) entry which is preliminary data.</text>
</comment>
<sequence length="114" mass="12760">MEGQPPSSPIITVKPLTIENNSTPNIEKFRSLIDQRIRITISDGRFFCGSFVCVDKGKNFVLSDATETQSRNEDDGPHITERQIGLLTIPGRYIQKVEALRTDVEEMNHITTAA</sequence>
<protein>
    <recommendedName>
        <fullName evidence="1">Sm domain-containing protein</fullName>
    </recommendedName>
</protein>
<dbReference type="InterPro" id="IPR001163">
    <property type="entry name" value="Sm_dom_euk/arc"/>
</dbReference>
<dbReference type="PANTHER" id="PTHR10701">
    <property type="entry name" value="SMALL NUCLEAR RIBONUCLEOPROTEIN-ASSOCIATED PROTEIN B AND N"/>
    <property type="match status" value="1"/>
</dbReference>
<feature type="domain" description="Sm" evidence="1">
    <location>
        <begin position="27"/>
        <end position="96"/>
    </location>
</feature>
<dbReference type="InParanoid" id="A0A2P6NTR5"/>
<name>A0A2P6NTR5_9EUKA</name>
<dbReference type="OrthoDB" id="368909at2759"/>
<reference evidence="2 3" key="1">
    <citation type="journal article" date="2018" name="Genome Biol. Evol.">
        <title>Multiple Roots of Fruiting Body Formation in Amoebozoa.</title>
        <authorList>
            <person name="Hillmann F."/>
            <person name="Forbes G."/>
            <person name="Novohradska S."/>
            <person name="Ferling I."/>
            <person name="Riege K."/>
            <person name="Groth M."/>
            <person name="Westermann M."/>
            <person name="Marz M."/>
            <person name="Spaller T."/>
            <person name="Winckler T."/>
            <person name="Schaap P."/>
            <person name="Glockner G."/>
        </authorList>
    </citation>
    <scope>NUCLEOTIDE SEQUENCE [LARGE SCALE GENOMIC DNA]</scope>
    <source>
        <strain evidence="2 3">Jena</strain>
    </source>
</reference>
<organism evidence="2 3">
    <name type="scientific">Planoprotostelium fungivorum</name>
    <dbReference type="NCBI Taxonomy" id="1890364"/>
    <lineage>
        <taxon>Eukaryota</taxon>
        <taxon>Amoebozoa</taxon>
        <taxon>Evosea</taxon>
        <taxon>Variosea</taxon>
        <taxon>Cavosteliida</taxon>
        <taxon>Cavosteliaceae</taxon>
        <taxon>Planoprotostelium</taxon>
    </lineage>
</organism>
<dbReference type="Gene3D" id="2.30.30.100">
    <property type="match status" value="1"/>
</dbReference>
<gene>
    <name evidence="2" type="ORF">PROFUN_01621</name>
</gene>
<evidence type="ECO:0000313" key="2">
    <source>
        <dbReference type="EMBL" id="PRP87359.1"/>
    </source>
</evidence>